<evidence type="ECO:0000259" key="2">
    <source>
        <dbReference type="Pfam" id="PF06911"/>
    </source>
</evidence>
<dbReference type="AlphaFoldDB" id="A0AAE1JZ79"/>
<evidence type="ECO:0000313" key="3">
    <source>
        <dbReference type="EMBL" id="KAK4262054.1"/>
    </source>
</evidence>
<sequence length="491" mass="52750">MPMSPTKPSESTRSMYPEVIESKSEPSAPSLPSPNPNSSSPTSSSNLYPSLDRSDFLQNLIPYDCTSSAPSAPPLPHEDELSAPPPDDEEVLSASGDVLLKIPGAVLNLIDQQYSVVLASGDFTIIRLRQGGSAVAVLARVADRIQWSLAKETATVKVDDSHYFFSFFFPDQNDKGEVRIGDVGSYVLSYGLTIASKGQEALLKELDAILEKYSNFSVQEVSEDAKKMGEALDASVAKEMSPADLNSGENKELMEGTCAAYWTTIAPNVEGYSGTAAKLIAQGSGHLIKGILWCGDVTGERLKVGNEVLKKKLAPGEKAEVSPETLKRIKRVKAVTKMTEKVATGLLSGVVKVSGLFATSMANTKAGKKIIKYIPEEVLLASLDGFAKVCDAVEESGKHVMSTTTTVTTDLVNHRYGEEAAKATNEGLDAAGHAMGAAWAVFKIRQSFTPKGFLKPVMAKSAAELRQKEEKKKSKLDKKKVKKPLVTSGWK</sequence>
<dbReference type="PANTHER" id="PTHR21068">
    <property type="entry name" value="SPARTIN"/>
    <property type="match status" value="1"/>
</dbReference>
<evidence type="ECO:0000313" key="4">
    <source>
        <dbReference type="Proteomes" id="UP001293593"/>
    </source>
</evidence>
<feature type="compositionally biased region" description="Polar residues" evidence="1">
    <location>
        <begin position="1"/>
        <end position="14"/>
    </location>
</feature>
<dbReference type="Proteomes" id="UP001293593">
    <property type="component" value="Unassembled WGS sequence"/>
</dbReference>
<keyword evidence="4" id="KW-1185">Reference proteome</keyword>
<comment type="caution">
    <text evidence="3">The sequence shown here is derived from an EMBL/GenBank/DDBJ whole genome shotgun (WGS) entry which is preliminary data.</text>
</comment>
<feature type="compositionally biased region" description="Low complexity" evidence="1">
    <location>
        <begin position="36"/>
        <end position="51"/>
    </location>
</feature>
<feature type="region of interest" description="Disordered" evidence="1">
    <location>
        <begin position="464"/>
        <end position="491"/>
    </location>
</feature>
<dbReference type="InterPro" id="IPR009686">
    <property type="entry name" value="Senescence/spartin_C"/>
</dbReference>
<accession>A0AAE1JZ79</accession>
<proteinExistence type="predicted"/>
<organism evidence="3 4">
    <name type="scientific">Acacia crassicarpa</name>
    <name type="common">northern wattle</name>
    <dbReference type="NCBI Taxonomy" id="499986"/>
    <lineage>
        <taxon>Eukaryota</taxon>
        <taxon>Viridiplantae</taxon>
        <taxon>Streptophyta</taxon>
        <taxon>Embryophyta</taxon>
        <taxon>Tracheophyta</taxon>
        <taxon>Spermatophyta</taxon>
        <taxon>Magnoliopsida</taxon>
        <taxon>eudicotyledons</taxon>
        <taxon>Gunneridae</taxon>
        <taxon>Pentapetalae</taxon>
        <taxon>rosids</taxon>
        <taxon>fabids</taxon>
        <taxon>Fabales</taxon>
        <taxon>Fabaceae</taxon>
        <taxon>Caesalpinioideae</taxon>
        <taxon>mimosoid clade</taxon>
        <taxon>Acacieae</taxon>
        <taxon>Acacia</taxon>
    </lineage>
</organism>
<dbReference type="PANTHER" id="PTHR21068:SF43">
    <property type="entry name" value="SPARTIN"/>
    <property type="match status" value="1"/>
</dbReference>
<dbReference type="EMBL" id="JAWXYG010000009">
    <property type="protein sequence ID" value="KAK4262054.1"/>
    <property type="molecule type" value="Genomic_DNA"/>
</dbReference>
<name>A0AAE1JZ79_9FABA</name>
<feature type="domain" description="Senescence" evidence="2">
    <location>
        <begin position="279"/>
        <end position="444"/>
    </location>
</feature>
<feature type="region of interest" description="Disordered" evidence="1">
    <location>
        <begin position="67"/>
        <end position="90"/>
    </location>
</feature>
<feature type="region of interest" description="Disordered" evidence="1">
    <location>
        <begin position="1"/>
        <end position="51"/>
    </location>
</feature>
<feature type="compositionally biased region" description="Basic residues" evidence="1">
    <location>
        <begin position="473"/>
        <end position="483"/>
    </location>
</feature>
<dbReference type="InterPro" id="IPR045036">
    <property type="entry name" value="Spartin-like"/>
</dbReference>
<dbReference type="GO" id="GO:0005886">
    <property type="term" value="C:plasma membrane"/>
    <property type="evidence" value="ECO:0007669"/>
    <property type="project" value="TreeGrafter"/>
</dbReference>
<evidence type="ECO:0000256" key="1">
    <source>
        <dbReference type="SAM" id="MobiDB-lite"/>
    </source>
</evidence>
<dbReference type="Pfam" id="PF06911">
    <property type="entry name" value="Senescence"/>
    <property type="match status" value="1"/>
</dbReference>
<gene>
    <name evidence="3" type="ORF">QN277_027664</name>
</gene>
<protein>
    <recommendedName>
        <fullName evidence="2">Senescence domain-containing protein</fullName>
    </recommendedName>
</protein>
<reference evidence="3" key="1">
    <citation type="submission" date="2023-10" db="EMBL/GenBank/DDBJ databases">
        <title>Chromosome-level genome of the transformable northern wattle, Acacia crassicarpa.</title>
        <authorList>
            <person name="Massaro I."/>
            <person name="Sinha N.R."/>
            <person name="Poethig S."/>
            <person name="Leichty A.R."/>
        </authorList>
    </citation>
    <scope>NUCLEOTIDE SEQUENCE</scope>
    <source>
        <strain evidence="3">Acra3RX</strain>
        <tissue evidence="3">Leaf</tissue>
    </source>
</reference>